<keyword evidence="2" id="KW-0732">Signal</keyword>
<keyword evidence="4" id="KW-1185">Reference proteome</keyword>
<dbReference type="eggNOG" id="ENOG50349TV">
    <property type="taxonomic scope" value="Bacteria"/>
</dbReference>
<sequence>MTKFLTAATLGLVLAGTIATAAAPQADARTRGRYVSVQGSGGHGYRHARSISRQPGAVSAHRNTQFNNGRGMVSDRNGSWGNGSYQGGATHTTNNGTTFGRSTSVVNNGDGSYTGSVTRTRPDGSTGTRTVTRSRN</sequence>
<evidence type="ECO:0000256" key="1">
    <source>
        <dbReference type="SAM" id="MobiDB-lite"/>
    </source>
</evidence>
<dbReference type="EMBL" id="AUWY01000120">
    <property type="protein sequence ID" value="EQB30464.1"/>
    <property type="molecule type" value="Genomic_DNA"/>
</dbReference>
<proteinExistence type="predicted"/>
<feature type="compositionally biased region" description="Polar residues" evidence="1">
    <location>
        <begin position="101"/>
        <end position="119"/>
    </location>
</feature>
<evidence type="ECO:0008006" key="5">
    <source>
        <dbReference type="Google" id="ProtNLM"/>
    </source>
</evidence>
<feature type="region of interest" description="Disordered" evidence="1">
    <location>
        <begin position="35"/>
        <end position="136"/>
    </location>
</feature>
<dbReference type="RefSeq" id="WP_021319424.1">
    <property type="nucleotide sequence ID" value="NZ_AUWY01000120.1"/>
</dbReference>
<feature type="compositionally biased region" description="Low complexity" evidence="1">
    <location>
        <begin position="87"/>
        <end position="100"/>
    </location>
</feature>
<evidence type="ECO:0000313" key="3">
    <source>
        <dbReference type="EMBL" id="EQB30464.1"/>
    </source>
</evidence>
<gene>
    <name evidence="3" type="ORF">M529_19115</name>
</gene>
<evidence type="ECO:0000313" key="4">
    <source>
        <dbReference type="Proteomes" id="UP000015523"/>
    </source>
</evidence>
<feature type="chain" id="PRO_5004565614" description="Curlin" evidence="2">
    <location>
        <begin position="22"/>
        <end position="136"/>
    </location>
</feature>
<dbReference type="AlphaFoldDB" id="T0K1N4"/>
<dbReference type="STRING" id="1346791.M529_19115"/>
<evidence type="ECO:0000256" key="2">
    <source>
        <dbReference type="SAM" id="SignalP"/>
    </source>
</evidence>
<dbReference type="OrthoDB" id="7474875at2"/>
<organism evidence="3 4">
    <name type="scientific">Sphingobium ummariense RL-3</name>
    <dbReference type="NCBI Taxonomy" id="1346791"/>
    <lineage>
        <taxon>Bacteria</taxon>
        <taxon>Pseudomonadati</taxon>
        <taxon>Pseudomonadota</taxon>
        <taxon>Alphaproteobacteria</taxon>
        <taxon>Sphingomonadales</taxon>
        <taxon>Sphingomonadaceae</taxon>
        <taxon>Sphingobium</taxon>
    </lineage>
</organism>
<feature type="compositionally biased region" description="Low complexity" evidence="1">
    <location>
        <begin position="124"/>
        <end position="136"/>
    </location>
</feature>
<comment type="caution">
    <text evidence="3">The sequence shown here is derived from an EMBL/GenBank/DDBJ whole genome shotgun (WGS) entry which is preliminary data.</text>
</comment>
<protein>
    <recommendedName>
        <fullName evidence="5">Curlin</fullName>
    </recommendedName>
</protein>
<accession>T0K1N4</accession>
<reference evidence="3 4" key="1">
    <citation type="journal article" date="2013" name="Genome Announc.">
        <title>Draft Genome Sequence of Sphingobium ummariense Strain RL-3, a Hexachlorocyclohexane-Degrading Bacterium.</title>
        <authorList>
            <person name="Kohli P."/>
            <person name="Dua A."/>
            <person name="Sangwan N."/>
            <person name="Oldach P."/>
            <person name="Khurana J.P."/>
            <person name="Lal R."/>
        </authorList>
    </citation>
    <scope>NUCLEOTIDE SEQUENCE [LARGE SCALE GENOMIC DNA]</scope>
    <source>
        <strain evidence="3 4">RL-3</strain>
    </source>
</reference>
<feature type="signal peptide" evidence="2">
    <location>
        <begin position="1"/>
        <end position="21"/>
    </location>
</feature>
<dbReference type="Proteomes" id="UP000015523">
    <property type="component" value="Unassembled WGS sequence"/>
</dbReference>
<dbReference type="PATRIC" id="fig|1346791.3.peg.3689"/>
<name>T0K1N4_9SPHN</name>